<dbReference type="Pfam" id="PF00892">
    <property type="entry name" value="EamA"/>
    <property type="match status" value="2"/>
</dbReference>
<gene>
    <name evidence="8" type="primary">yedA</name>
    <name evidence="8" type="ORF">NCTC11179_02188</name>
</gene>
<feature type="transmembrane region" description="Helical" evidence="6">
    <location>
        <begin position="12"/>
        <end position="33"/>
    </location>
</feature>
<feature type="transmembrane region" description="Helical" evidence="6">
    <location>
        <begin position="270"/>
        <end position="286"/>
    </location>
</feature>
<feature type="transmembrane region" description="Helical" evidence="6">
    <location>
        <begin position="292"/>
        <end position="313"/>
    </location>
</feature>
<feature type="transmembrane region" description="Helical" evidence="6">
    <location>
        <begin position="203"/>
        <end position="220"/>
    </location>
</feature>
<comment type="subcellular location">
    <subcellularLocation>
        <location evidence="1">Membrane</location>
        <topology evidence="1">Multi-pass membrane protein</topology>
    </subcellularLocation>
</comment>
<accession>A0A378RQR9</accession>
<reference evidence="8 9" key="1">
    <citation type="submission" date="2018-06" db="EMBL/GenBank/DDBJ databases">
        <authorList>
            <consortium name="Pathogen Informatics"/>
            <person name="Doyle S."/>
        </authorList>
    </citation>
    <scope>NUCLEOTIDE SEQUENCE [LARGE SCALE GENOMIC DNA]</scope>
    <source>
        <strain evidence="8 9">NCTC11179</strain>
    </source>
</reference>
<keyword evidence="9" id="KW-1185">Reference proteome</keyword>
<dbReference type="Proteomes" id="UP000255024">
    <property type="component" value="Unassembled WGS sequence"/>
</dbReference>
<dbReference type="GO" id="GO:0016020">
    <property type="term" value="C:membrane"/>
    <property type="evidence" value="ECO:0007669"/>
    <property type="project" value="UniProtKB-SubCell"/>
</dbReference>
<feature type="transmembrane region" description="Helical" evidence="6">
    <location>
        <begin position="39"/>
        <end position="60"/>
    </location>
</feature>
<evidence type="ECO:0000256" key="5">
    <source>
        <dbReference type="ARBA" id="ARBA00023136"/>
    </source>
</evidence>
<evidence type="ECO:0000313" key="9">
    <source>
        <dbReference type="Proteomes" id="UP000255024"/>
    </source>
</evidence>
<evidence type="ECO:0000256" key="6">
    <source>
        <dbReference type="SAM" id="Phobius"/>
    </source>
</evidence>
<feature type="transmembrane region" description="Helical" evidence="6">
    <location>
        <begin position="159"/>
        <end position="182"/>
    </location>
</feature>
<organism evidence="8 9">
    <name type="scientific">Myroides odoratus</name>
    <name type="common">Flavobacterium odoratum</name>
    <dbReference type="NCBI Taxonomy" id="256"/>
    <lineage>
        <taxon>Bacteria</taxon>
        <taxon>Pseudomonadati</taxon>
        <taxon>Bacteroidota</taxon>
        <taxon>Flavobacteriia</taxon>
        <taxon>Flavobacteriales</taxon>
        <taxon>Flavobacteriaceae</taxon>
        <taxon>Myroides</taxon>
    </lineage>
</organism>
<keyword evidence="5 6" id="KW-0472">Membrane</keyword>
<sequence>MKAVATNQTNNKVVLGAYLVVYFVWGSTFFFIHKALSDFTPFVLGSLRFFAASMILLTYCKMRGYKIFNKQVVKQACITGFLLLFIDMGALIWAEQHVSSGIAAIMAAAAALWFIILDKPQWKHNFSSLPIILGLILGFVGVIMLFAEQITIAGDESQRLLNIFCMVLLILGSIAWTVGSLYSKYSKAKNENKGEDLHVMVKTSWQMITAGVLFTVVALLNGEYAQFDVYEISASGWFSLVYLITFGSILAFGSYIWLIQNRPVTEVSTYAYVNPVVAVALSYFFTDDIITSLQIGGLVVVLLSVGLMNWDLYRGSKIFKKVFSKKRSLDARDEEQLNMSN</sequence>
<feature type="domain" description="EamA" evidence="7">
    <location>
        <begin position="19"/>
        <end position="146"/>
    </location>
</feature>
<dbReference type="RefSeq" id="WP_115091541.1">
    <property type="nucleotide sequence ID" value="NZ_CP068107.1"/>
</dbReference>
<dbReference type="InterPro" id="IPR000620">
    <property type="entry name" value="EamA_dom"/>
</dbReference>
<feature type="transmembrane region" description="Helical" evidence="6">
    <location>
        <begin position="129"/>
        <end position="147"/>
    </location>
</feature>
<dbReference type="EMBL" id="UGQL01000001">
    <property type="protein sequence ID" value="STZ28631.1"/>
    <property type="molecule type" value="Genomic_DNA"/>
</dbReference>
<name>A0A378RQR9_MYROD</name>
<dbReference type="SUPFAM" id="SSF103481">
    <property type="entry name" value="Multidrug resistance efflux transporter EmrE"/>
    <property type="match status" value="2"/>
</dbReference>
<dbReference type="PANTHER" id="PTHR32322">
    <property type="entry name" value="INNER MEMBRANE TRANSPORTER"/>
    <property type="match status" value="1"/>
</dbReference>
<feature type="domain" description="EamA" evidence="7">
    <location>
        <begin position="165"/>
        <end position="309"/>
    </location>
</feature>
<feature type="transmembrane region" description="Helical" evidence="6">
    <location>
        <begin position="100"/>
        <end position="117"/>
    </location>
</feature>
<evidence type="ECO:0000256" key="3">
    <source>
        <dbReference type="ARBA" id="ARBA00022692"/>
    </source>
</evidence>
<proteinExistence type="inferred from homology"/>
<evidence type="ECO:0000259" key="7">
    <source>
        <dbReference type="Pfam" id="PF00892"/>
    </source>
</evidence>
<evidence type="ECO:0000256" key="2">
    <source>
        <dbReference type="ARBA" id="ARBA00007362"/>
    </source>
</evidence>
<dbReference type="InterPro" id="IPR037185">
    <property type="entry name" value="EmrE-like"/>
</dbReference>
<feature type="transmembrane region" description="Helical" evidence="6">
    <location>
        <begin position="72"/>
        <end position="94"/>
    </location>
</feature>
<protein>
    <submittedName>
        <fullName evidence="8">Uncharacterized inner membrane transporter yedA</fullName>
    </submittedName>
</protein>
<dbReference type="AlphaFoldDB" id="A0A378RQR9"/>
<keyword evidence="3 6" id="KW-0812">Transmembrane</keyword>
<evidence type="ECO:0000256" key="1">
    <source>
        <dbReference type="ARBA" id="ARBA00004141"/>
    </source>
</evidence>
<comment type="similarity">
    <text evidence="2">Belongs to the EamA transporter family.</text>
</comment>
<dbReference type="PANTHER" id="PTHR32322:SF2">
    <property type="entry name" value="EAMA DOMAIN-CONTAINING PROTEIN"/>
    <property type="match status" value="1"/>
</dbReference>
<dbReference type="InterPro" id="IPR050638">
    <property type="entry name" value="AA-Vitamin_Transporters"/>
</dbReference>
<evidence type="ECO:0000256" key="4">
    <source>
        <dbReference type="ARBA" id="ARBA00022989"/>
    </source>
</evidence>
<keyword evidence="4 6" id="KW-1133">Transmembrane helix</keyword>
<evidence type="ECO:0000313" key="8">
    <source>
        <dbReference type="EMBL" id="STZ28631.1"/>
    </source>
</evidence>
<feature type="transmembrane region" description="Helical" evidence="6">
    <location>
        <begin position="240"/>
        <end position="258"/>
    </location>
</feature>